<dbReference type="SUPFAM" id="SSF56112">
    <property type="entry name" value="Protein kinase-like (PK-like)"/>
    <property type="match status" value="1"/>
</dbReference>
<keyword evidence="4" id="KW-0418">Kinase</keyword>
<evidence type="ECO:0000256" key="6">
    <source>
        <dbReference type="ARBA" id="ARBA00037368"/>
    </source>
</evidence>
<accession>A0A261G9B4</accession>
<evidence type="ECO:0000256" key="3">
    <source>
        <dbReference type="ARBA" id="ARBA00022679"/>
    </source>
</evidence>
<keyword evidence="2" id="KW-0963">Cytoplasm</keyword>
<sequence length="371" mass="42101">MGIESYEGYRALCEPHERISEHDALIFLKDQYRLSNITLRRIMTERDDTFSVSVAQSTRPKWILKIEHPSESREAVLMRAQAIRSFEELDSSLPVTRIFANRSDALVSAMERQNHTRYATLTSFVAGEVLSHMREPASDLLLFNMGQALARIELVLAKQQSCEDHLGRVLWDMRLFPEICEATLPAISDSHMRKPIERALDDYLTIHKRVCGLPEYMCHGDFHPGNVMVDSNMPNVIAGIIDFGDMHRMPLICDVATCLCYAIATHAGVDTALAPCRRILQGYSWQLSAHDDDQRRYARSTSLMHLSDEDYSLLPILIEVRSALAVILPYLAQTLAGVDASHYIANPETRLRRLITVQNIGHRECEAQLQP</sequence>
<gene>
    <name evidence="10" type="ORF">BAQU_0644</name>
</gene>
<keyword evidence="11" id="KW-1185">Reference proteome</keyword>
<dbReference type="RefSeq" id="WP_094692619.1">
    <property type="nucleotide sequence ID" value="NZ_JBDNSG010000009.1"/>
</dbReference>
<evidence type="ECO:0000256" key="8">
    <source>
        <dbReference type="ARBA" id="ARBA00040505"/>
    </source>
</evidence>
<dbReference type="GO" id="GO:0047992">
    <property type="term" value="F:hydroxylysine kinase activity"/>
    <property type="evidence" value="ECO:0007669"/>
    <property type="project" value="UniProtKB-EC"/>
</dbReference>
<dbReference type="EC" id="2.7.1.81" evidence="7"/>
<evidence type="ECO:0000256" key="2">
    <source>
        <dbReference type="ARBA" id="ARBA00022490"/>
    </source>
</evidence>
<comment type="function">
    <text evidence="6">Catalyzes the GTP-dependent phosphorylation of 5-hydroxy-L-lysine.</text>
</comment>
<proteinExistence type="predicted"/>
<evidence type="ECO:0000313" key="10">
    <source>
        <dbReference type="EMBL" id="OZG67998.1"/>
    </source>
</evidence>
<dbReference type="Gene3D" id="3.90.1200.10">
    <property type="match status" value="1"/>
</dbReference>
<dbReference type="Proteomes" id="UP000216451">
    <property type="component" value="Unassembled WGS sequence"/>
</dbReference>
<dbReference type="AlphaFoldDB" id="A0A261G9B4"/>
<dbReference type="Pfam" id="PF01636">
    <property type="entry name" value="APH"/>
    <property type="match status" value="1"/>
</dbReference>
<keyword evidence="3 10" id="KW-0808">Transferase</keyword>
<dbReference type="GO" id="GO:0005737">
    <property type="term" value="C:cytoplasm"/>
    <property type="evidence" value="ECO:0007669"/>
    <property type="project" value="UniProtKB-SubCell"/>
</dbReference>
<comment type="caution">
    <text evidence="10">The sequence shown here is derived from an EMBL/GenBank/DDBJ whole genome shotgun (WGS) entry which is preliminary data.</text>
</comment>
<dbReference type="InterPro" id="IPR002575">
    <property type="entry name" value="Aminoglycoside_PTrfase"/>
</dbReference>
<feature type="domain" description="Aminoglycoside phosphotransferase" evidence="9">
    <location>
        <begin position="54"/>
        <end position="266"/>
    </location>
</feature>
<dbReference type="PANTHER" id="PTHR21064:SF1">
    <property type="entry name" value="HYDROXYLYSINE KINASE"/>
    <property type="match status" value="1"/>
</dbReference>
<evidence type="ECO:0000256" key="1">
    <source>
        <dbReference type="ARBA" id="ARBA00004496"/>
    </source>
</evidence>
<organism evidence="10 11">
    <name type="scientific">Bifidobacterium aquikefiri</name>
    <dbReference type="NCBI Taxonomy" id="1653207"/>
    <lineage>
        <taxon>Bacteria</taxon>
        <taxon>Bacillati</taxon>
        <taxon>Actinomycetota</taxon>
        <taxon>Actinomycetes</taxon>
        <taxon>Bifidobacteriales</taxon>
        <taxon>Bifidobacteriaceae</taxon>
        <taxon>Bifidobacterium</taxon>
    </lineage>
</organism>
<dbReference type="OrthoDB" id="241498at2"/>
<evidence type="ECO:0000256" key="4">
    <source>
        <dbReference type="ARBA" id="ARBA00022777"/>
    </source>
</evidence>
<protein>
    <recommendedName>
        <fullName evidence="8">Hydroxylysine kinase</fullName>
        <ecNumber evidence="7">2.7.1.81</ecNumber>
    </recommendedName>
</protein>
<reference evidence="10 11" key="1">
    <citation type="journal article" date="2017" name="BMC Genomics">
        <title>Comparative genomic and phylogenomic analyses of the Bifidobacteriaceae family.</title>
        <authorList>
            <person name="Lugli G.A."/>
            <person name="Milani C."/>
            <person name="Turroni F."/>
            <person name="Duranti S."/>
            <person name="Mancabelli L."/>
            <person name="Mangifesta M."/>
            <person name="Ferrario C."/>
            <person name="Modesto M."/>
            <person name="Mattarelli P."/>
            <person name="Jiri K."/>
            <person name="van Sinderen D."/>
            <person name="Ventura M."/>
        </authorList>
    </citation>
    <scope>NUCLEOTIDE SEQUENCE [LARGE SCALE GENOMIC DNA]</scope>
    <source>
        <strain evidence="10 11">LMG 28769</strain>
    </source>
</reference>
<evidence type="ECO:0000256" key="7">
    <source>
        <dbReference type="ARBA" id="ARBA00038873"/>
    </source>
</evidence>
<evidence type="ECO:0000259" key="9">
    <source>
        <dbReference type="Pfam" id="PF01636"/>
    </source>
</evidence>
<evidence type="ECO:0000256" key="5">
    <source>
        <dbReference type="ARBA" id="ARBA00036820"/>
    </source>
</evidence>
<name>A0A261G9B4_9BIFI</name>
<dbReference type="InterPro" id="IPR011009">
    <property type="entry name" value="Kinase-like_dom_sf"/>
</dbReference>
<dbReference type="PANTHER" id="PTHR21064">
    <property type="entry name" value="AMINOGLYCOSIDE PHOSPHOTRANSFERASE DOMAIN-CONTAINING PROTEIN-RELATED"/>
    <property type="match status" value="1"/>
</dbReference>
<comment type="catalytic activity">
    <reaction evidence="5">
        <text>(5R)-5-hydroxy-L-lysine + GTP = (5R)-5-phosphooxy-L-lysine + GDP + H(+)</text>
        <dbReference type="Rhea" id="RHEA:19049"/>
        <dbReference type="ChEBI" id="CHEBI:15378"/>
        <dbReference type="ChEBI" id="CHEBI:37565"/>
        <dbReference type="ChEBI" id="CHEBI:57882"/>
        <dbReference type="ChEBI" id="CHEBI:58189"/>
        <dbReference type="ChEBI" id="CHEBI:58357"/>
        <dbReference type="EC" id="2.7.1.81"/>
    </reaction>
</comment>
<dbReference type="InterPro" id="IPR050249">
    <property type="entry name" value="Pseudomonas-type_ThrB"/>
</dbReference>
<dbReference type="EMBL" id="MWXA01000003">
    <property type="protein sequence ID" value="OZG67998.1"/>
    <property type="molecule type" value="Genomic_DNA"/>
</dbReference>
<evidence type="ECO:0000313" key="11">
    <source>
        <dbReference type="Proteomes" id="UP000216451"/>
    </source>
</evidence>
<dbReference type="GeneID" id="98295317"/>
<comment type="subcellular location">
    <subcellularLocation>
        <location evidence="1">Cytoplasm</location>
    </subcellularLocation>
</comment>